<dbReference type="GO" id="GO:0003677">
    <property type="term" value="F:DNA binding"/>
    <property type="evidence" value="ECO:0007669"/>
    <property type="project" value="UniProtKB-KW"/>
</dbReference>
<dbReference type="GO" id="GO:0003700">
    <property type="term" value="F:DNA-binding transcription factor activity"/>
    <property type="evidence" value="ECO:0007669"/>
    <property type="project" value="InterPro"/>
</dbReference>
<keyword evidence="6" id="KW-1185">Reference proteome</keyword>
<reference evidence="5" key="1">
    <citation type="submission" date="2022-04" db="EMBL/GenBank/DDBJ databases">
        <authorList>
            <person name="Seo M.-J."/>
        </authorList>
    </citation>
    <scope>NUCLEOTIDE SEQUENCE</scope>
    <source>
        <strain evidence="5">MBLB2552</strain>
    </source>
</reference>
<dbReference type="SMART" id="SM00347">
    <property type="entry name" value="HTH_MARR"/>
    <property type="match status" value="1"/>
</dbReference>
<dbReference type="SUPFAM" id="SSF46785">
    <property type="entry name" value="Winged helix' DNA-binding domain"/>
    <property type="match status" value="1"/>
</dbReference>
<dbReference type="Pfam" id="PF01047">
    <property type="entry name" value="MarR"/>
    <property type="match status" value="1"/>
</dbReference>
<evidence type="ECO:0000256" key="2">
    <source>
        <dbReference type="ARBA" id="ARBA00023125"/>
    </source>
</evidence>
<dbReference type="InterPro" id="IPR023187">
    <property type="entry name" value="Tscrpt_reg_MarR-type_CS"/>
</dbReference>
<gene>
    <name evidence="5" type="ORF">M0651_10725</name>
</gene>
<proteinExistence type="predicted"/>
<accession>A0A9X1XYI7</accession>
<protein>
    <submittedName>
        <fullName evidence="5">MarR family transcriptional regulator</fullName>
    </submittedName>
</protein>
<evidence type="ECO:0000256" key="1">
    <source>
        <dbReference type="ARBA" id="ARBA00023015"/>
    </source>
</evidence>
<keyword evidence="3" id="KW-0804">Transcription</keyword>
<keyword evidence="2" id="KW-0238">DNA-binding</keyword>
<dbReference type="PANTHER" id="PTHR42756">
    <property type="entry name" value="TRANSCRIPTIONAL REGULATOR, MARR"/>
    <property type="match status" value="1"/>
</dbReference>
<dbReference type="InterPro" id="IPR036388">
    <property type="entry name" value="WH-like_DNA-bd_sf"/>
</dbReference>
<dbReference type="PRINTS" id="PR00598">
    <property type="entry name" value="HTHMARR"/>
</dbReference>
<dbReference type="PANTHER" id="PTHR42756:SF1">
    <property type="entry name" value="TRANSCRIPTIONAL REPRESSOR OF EMRAB OPERON"/>
    <property type="match status" value="1"/>
</dbReference>
<dbReference type="InterPro" id="IPR000835">
    <property type="entry name" value="HTH_MarR-typ"/>
</dbReference>
<evidence type="ECO:0000313" key="5">
    <source>
        <dbReference type="EMBL" id="MCK8487647.1"/>
    </source>
</evidence>
<dbReference type="Proteomes" id="UP001139534">
    <property type="component" value="Unassembled WGS sequence"/>
</dbReference>
<dbReference type="Gene3D" id="1.10.10.10">
    <property type="entry name" value="Winged helix-like DNA-binding domain superfamily/Winged helix DNA-binding domain"/>
    <property type="match status" value="1"/>
</dbReference>
<dbReference type="AlphaFoldDB" id="A0A9X1XYI7"/>
<evidence type="ECO:0000259" key="4">
    <source>
        <dbReference type="PROSITE" id="PS50995"/>
    </source>
</evidence>
<dbReference type="RefSeq" id="WP_248551742.1">
    <property type="nucleotide sequence ID" value="NZ_JALPRK010000008.1"/>
</dbReference>
<dbReference type="EMBL" id="JALPRK010000008">
    <property type="protein sequence ID" value="MCK8487647.1"/>
    <property type="molecule type" value="Genomic_DNA"/>
</dbReference>
<feature type="domain" description="HTH marR-type" evidence="4">
    <location>
        <begin position="7"/>
        <end position="138"/>
    </location>
</feature>
<dbReference type="InterPro" id="IPR036390">
    <property type="entry name" value="WH_DNA-bd_sf"/>
</dbReference>
<keyword evidence="1" id="KW-0805">Transcription regulation</keyword>
<comment type="caution">
    <text evidence="5">The sequence shown here is derived from an EMBL/GenBank/DDBJ whole genome shotgun (WGS) entry which is preliminary data.</text>
</comment>
<organism evidence="5 6">
    <name type="scientific">Paenibacillus mellifer</name>
    <dbReference type="NCBI Taxonomy" id="2937794"/>
    <lineage>
        <taxon>Bacteria</taxon>
        <taxon>Bacillati</taxon>
        <taxon>Bacillota</taxon>
        <taxon>Bacilli</taxon>
        <taxon>Bacillales</taxon>
        <taxon>Paenibacillaceae</taxon>
        <taxon>Paenibacillus</taxon>
    </lineage>
</organism>
<sequence length="150" mass="17230">MDQKQRMHEIVESFREVKRAFYQLLSKQAEPFGITGIQFMVLKRIQNNPQIGVTELADQMRMGNSTVSGVIDRLVKAGLVVRARLDSDRRSVALQITDKGMEVYQLTDLEYTKAITTVLETSGRDIDHMLQTHHKIIESLEKVREETNEP</sequence>
<evidence type="ECO:0000313" key="6">
    <source>
        <dbReference type="Proteomes" id="UP001139534"/>
    </source>
</evidence>
<dbReference type="PROSITE" id="PS01117">
    <property type="entry name" value="HTH_MARR_1"/>
    <property type="match status" value="1"/>
</dbReference>
<dbReference type="PROSITE" id="PS50995">
    <property type="entry name" value="HTH_MARR_2"/>
    <property type="match status" value="1"/>
</dbReference>
<name>A0A9X1XYI7_9BACL</name>
<evidence type="ECO:0000256" key="3">
    <source>
        <dbReference type="ARBA" id="ARBA00023163"/>
    </source>
</evidence>